<evidence type="ECO:0000259" key="2">
    <source>
        <dbReference type="Pfam" id="PF22725"/>
    </source>
</evidence>
<dbReference type="eggNOG" id="COG0673">
    <property type="taxonomic scope" value="Bacteria"/>
</dbReference>
<dbReference type="SUPFAM" id="SSF51735">
    <property type="entry name" value="NAD(P)-binding Rossmann-fold domains"/>
    <property type="match status" value="1"/>
</dbReference>
<evidence type="ECO:0000313" key="3">
    <source>
        <dbReference type="EMBL" id="KGR76487.1"/>
    </source>
</evidence>
<dbReference type="InterPro" id="IPR000683">
    <property type="entry name" value="Gfo/Idh/MocA-like_OxRdtase_N"/>
</dbReference>
<proteinExistence type="predicted"/>
<dbReference type="PANTHER" id="PTHR43377:SF1">
    <property type="entry name" value="BILIVERDIN REDUCTASE A"/>
    <property type="match status" value="1"/>
</dbReference>
<accession>A0A0A3INS1</accession>
<evidence type="ECO:0000313" key="4">
    <source>
        <dbReference type="Proteomes" id="UP000030408"/>
    </source>
</evidence>
<dbReference type="Gene3D" id="3.30.360.10">
    <property type="entry name" value="Dihydrodipicolinate Reductase, domain 2"/>
    <property type="match status" value="1"/>
</dbReference>
<sequence length="301" mass="34922">MKVLVIGYGSIGKRHVEVLQDLGYKVFIVSRHIKLPNSFISLEIALSCEKFDYIIIANETKLHKNIIDKLNEMNYNGIVMSEKPLVSNFETINNKVITYVGYNLRFHPMIQELKLLIKDEQVINVNSYVGQYLPTWRPETDYSKSYSASVSEGGGVIRDLSHELDYLIYLFGNWVELCAQKGKRSDLKIESEDYCQIIFKSKLNIPISLELNYLDRITQRYLIIQTNTKTIRADFIANEIKINNEIIILPKIHRNYTYIEQHKSILNNEGQACTFEEGLEVVKMIDAIELSAERKEWVTNE</sequence>
<dbReference type="Gene3D" id="3.40.50.720">
    <property type="entry name" value="NAD(P)-binding Rossmann-like Domain"/>
    <property type="match status" value="1"/>
</dbReference>
<comment type="caution">
    <text evidence="3">The sequence shown here is derived from an EMBL/GenBank/DDBJ whole genome shotgun (WGS) entry which is preliminary data.</text>
</comment>
<dbReference type="STRING" id="1384057.CD33_06350"/>
<dbReference type="Pfam" id="PF01408">
    <property type="entry name" value="GFO_IDH_MocA"/>
    <property type="match status" value="1"/>
</dbReference>
<dbReference type="AlphaFoldDB" id="A0A0A3INS1"/>
<keyword evidence="4" id="KW-1185">Reference proteome</keyword>
<dbReference type="OrthoDB" id="9815825at2"/>
<protein>
    <submittedName>
        <fullName evidence="3">Uncharacterized protein</fullName>
    </submittedName>
</protein>
<dbReference type="Pfam" id="PF22725">
    <property type="entry name" value="GFO_IDH_MocA_C3"/>
    <property type="match status" value="1"/>
</dbReference>
<dbReference type="SUPFAM" id="SSF55347">
    <property type="entry name" value="Glyceraldehyde-3-phosphate dehydrogenase-like, C-terminal domain"/>
    <property type="match status" value="1"/>
</dbReference>
<name>A0A0A3INS1_9BACL</name>
<dbReference type="RefSeq" id="WP_036199076.1">
    <property type="nucleotide sequence ID" value="NZ_AVCY01000011.1"/>
</dbReference>
<dbReference type="PANTHER" id="PTHR43377">
    <property type="entry name" value="BILIVERDIN REDUCTASE A"/>
    <property type="match status" value="1"/>
</dbReference>
<dbReference type="InterPro" id="IPR055170">
    <property type="entry name" value="GFO_IDH_MocA-like_dom"/>
</dbReference>
<organism evidence="3 4">
    <name type="scientific">Ureibacillus sinduriensis BLB-1 = JCM 15800</name>
    <dbReference type="NCBI Taxonomy" id="1384057"/>
    <lineage>
        <taxon>Bacteria</taxon>
        <taxon>Bacillati</taxon>
        <taxon>Bacillota</taxon>
        <taxon>Bacilli</taxon>
        <taxon>Bacillales</taxon>
        <taxon>Caryophanaceae</taxon>
        <taxon>Ureibacillus</taxon>
    </lineage>
</organism>
<dbReference type="InterPro" id="IPR036291">
    <property type="entry name" value="NAD(P)-bd_dom_sf"/>
</dbReference>
<dbReference type="Proteomes" id="UP000030408">
    <property type="component" value="Unassembled WGS sequence"/>
</dbReference>
<evidence type="ECO:0000259" key="1">
    <source>
        <dbReference type="Pfam" id="PF01408"/>
    </source>
</evidence>
<dbReference type="GO" id="GO:0000166">
    <property type="term" value="F:nucleotide binding"/>
    <property type="evidence" value="ECO:0007669"/>
    <property type="project" value="InterPro"/>
</dbReference>
<reference evidence="3 4" key="1">
    <citation type="submission" date="2014-02" db="EMBL/GenBank/DDBJ databases">
        <title>Draft genome sequence of Lysinibacillus sinduriensis JCM 15800.</title>
        <authorList>
            <person name="Zhang F."/>
            <person name="Wang G."/>
            <person name="Zhang L."/>
        </authorList>
    </citation>
    <scope>NUCLEOTIDE SEQUENCE [LARGE SCALE GENOMIC DNA]</scope>
    <source>
        <strain evidence="3 4">JCM 15800</strain>
    </source>
</reference>
<dbReference type="EMBL" id="JPVO01000045">
    <property type="protein sequence ID" value="KGR76487.1"/>
    <property type="molecule type" value="Genomic_DNA"/>
</dbReference>
<gene>
    <name evidence="3" type="ORF">CD33_06350</name>
</gene>
<feature type="domain" description="Gfo/Idh/MocA-like oxidoreductase N-terminal" evidence="1">
    <location>
        <begin position="1"/>
        <end position="94"/>
    </location>
</feature>
<dbReference type="InterPro" id="IPR051450">
    <property type="entry name" value="Gfo/Idh/MocA_Oxidoreductases"/>
</dbReference>
<feature type="domain" description="GFO/IDH/MocA-like oxidoreductase" evidence="2">
    <location>
        <begin position="111"/>
        <end position="223"/>
    </location>
</feature>